<organism evidence="3 4">
    <name type="scientific">Coemansia javaensis</name>
    <dbReference type="NCBI Taxonomy" id="2761396"/>
    <lineage>
        <taxon>Eukaryota</taxon>
        <taxon>Fungi</taxon>
        <taxon>Fungi incertae sedis</taxon>
        <taxon>Zoopagomycota</taxon>
        <taxon>Kickxellomycotina</taxon>
        <taxon>Kickxellomycetes</taxon>
        <taxon>Kickxellales</taxon>
        <taxon>Kickxellaceae</taxon>
        <taxon>Coemansia</taxon>
    </lineage>
</organism>
<name>A0A9W8H9X5_9FUNG</name>
<keyword evidence="2" id="KW-1133">Transmembrane helix</keyword>
<keyword evidence="2" id="KW-0812">Transmembrane</keyword>
<proteinExistence type="predicted"/>
<feature type="compositionally biased region" description="Low complexity" evidence="1">
    <location>
        <begin position="320"/>
        <end position="335"/>
    </location>
</feature>
<feature type="transmembrane region" description="Helical" evidence="2">
    <location>
        <begin position="55"/>
        <end position="80"/>
    </location>
</feature>
<keyword evidence="4" id="KW-1185">Reference proteome</keyword>
<dbReference type="EMBL" id="JANBUL010000298">
    <property type="protein sequence ID" value="KAJ2777340.1"/>
    <property type="molecule type" value="Genomic_DNA"/>
</dbReference>
<evidence type="ECO:0000313" key="3">
    <source>
        <dbReference type="EMBL" id="KAJ2777340.1"/>
    </source>
</evidence>
<dbReference type="OrthoDB" id="5524259at2759"/>
<feature type="compositionally biased region" description="Basic and acidic residues" evidence="1">
    <location>
        <begin position="223"/>
        <end position="232"/>
    </location>
</feature>
<evidence type="ECO:0000256" key="1">
    <source>
        <dbReference type="SAM" id="MobiDB-lite"/>
    </source>
</evidence>
<accession>A0A9W8H9X5</accession>
<evidence type="ECO:0000313" key="4">
    <source>
        <dbReference type="Proteomes" id="UP001140217"/>
    </source>
</evidence>
<feature type="region of interest" description="Disordered" evidence="1">
    <location>
        <begin position="220"/>
        <end position="241"/>
    </location>
</feature>
<keyword evidence="2" id="KW-0472">Membrane</keyword>
<feature type="region of interest" description="Disordered" evidence="1">
    <location>
        <begin position="302"/>
        <end position="335"/>
    </location>
</feature>
<feature type="transmembrane region" description="Helical" evidence="2">
    <location>
        <begin position="112"/>
        <end position="133"/>
    </location>
</feature>
<feature type="transmembrane region" description="Helical" evidence="2">
    <location>
        <begin position="22"/>
        <end position="43"/>
    </location>
</feature>
<dbReference type="Proteomes" id="UP001140217">
    <property type="component" value="Unassembled WGS sequence"/>
</dbReference>
<feature type="region of interest" description="Disordered" evidence="1">
    <location>
        <begin position="268"/>
        <end position="289"/>
    </location>
</feature>
<dbReference type="AlphaFoldDB" id="A0A9W8H9X5"/>
<protein>
    <submittedName>
        <fullName evidence="3">Uncharacterized protein</fullName>
    </submittedName>
</protein>
<evidence type="ECO:0000256" key="2">
    <source>
        <dbReference type="SAM" id="Phobius"/>
    </source>
</evidence>
<feature type="transmembrane region" description="Helical" evidence="2">
    <location>
        <begin position="154"/>
        <end position="178"/>
    </location>
</feature>
<sequence length="335" mass="34418">MAGSVFKGADGFIAEQRPVLRVVAYAAISVMALIDAGMVGGSWSRTRFMQASGAFLGTVGVASASATMVAGGVLAAAGVASRRAQTQGTTAGPIWRRLASDRTERTVCCAMAAWWLAVALCASNAAFVFRAEISRCVQRKAPARMRVPGVSADAAAAACAAFRGSLALAWMICAAWAARAWRALARDASPFDSRLLSETQSPPMDLGALKPVSAYLVNPETFSPREPRDPRAARLQPPDSDYDLPSVPAARFVLGPAHPCRCPGCPAGQRGAAGAAGGGHGPPGLQSRPISQAVGHLANNTYAATTRGPQVVGTATLETEPVPDAAQAPAAEPQG</sequence>
<reference evidence="3" key="1">
    <citation type="submission" date="2022-07" db="EMBL/GenBank/DDBJ databases">
        <title>Phylogenomic reconstructions and comparative analyses of Kickxellomycotina fungi.</title>
        <authorList>
            <person name="Reynolds N.K."/>
            <person name="Stajich J.E."/>
            <person name="Barry K."/>
            <person name="Grigoriev I.V."/>
            <person name="Crous P."/>
            <person name="Smith M.E."/>
        </authorList>
    </citation>
    <scope>NUCLEOTIDE SEQUENCE</scope>
    <source>
        <strain evidence="3">NBRC 105414</strain>
    </source>
</reference>
<gene>
    <name evidence="3" type="ORF">H4R18_005203</name>
</gene>
<comment type="caution">
    <text evidence="3">The sequence shown here is derived from an EMBL/GenBank/DDBJ whole genome shotgun (WGS) entry which is preliminary data.</text>
</comment>